<dbReference type="Gene3D" id="3.10.450.30">
    <property type="entry name" value="Microbial ribonucleases"/>
    <property type="match status" value="1"/>
</dbReference>
<gene>
    <name evidence="5" type="ORF">AXK61_12500</name>
</gene>
<feature type="region of interest" description="Disordered" evidence="3">
    <location>
        <begin position="29"/>
        <end position="64"/>
    </location>
</feature>
<evidence type="ECO:0000256" key="3">
    <source>
        <dbReference type="SAM" id="MobiDB-lite"/>
    </source>
</evidence>
<evidence type="ECO:0000256" key="2">
    <source>
        <dbReference type="ARBA" id="ARBA00022801"/>
    </source>
</evidence>
<evidence type="ECO:0000256" key="1">
    <source>
        <dbReference type="ARBA" id="ARBA00022722"/>
    </source>
</evidence>
<evidence type="ECO:0000313" key="6">
    <source>
        <dbReference type="Proteomes" id="UP000070409"/>
    </source>
</evidence>
<feature type="compositionally biased region" description="Low complexity" evidence="3">
    <location>
        <begin position="30"/>
        <end position="41"/>
    </location>
</feature>
<dbReference type="Proteomes" id="UP000070409">
    <property type="component" value="Unassembled WGS sequence"/>
</dbReference>
<evidence type="ECO:0000313" key="5">
    <source>
        <dbReference type="EMBL" id="KXP00828.1"/>
    </source>
</evidence>
<accession>A0A137ZRL9</accession>
<protein>
    <submittedName>
        <fullName evidence="5">Guanine-specific ribonuclease N1 and T1</fullName>
    </submittedName>
</protein>
<feature type="region of interest" description="Disordered" evidence="3">
    <location>
        <begin position="78"/>
        <end position="109"/>
    </location>
</feature>
<dbReference type="InterPro" id="IPR016191">
    <property type="entry name" value="Ribonuclease/ribotoxin"/>
</dbReference>
<dbReference type="Pfam" id="PF00545">
    <property type="entry name" value="Ribonuclease"/>
    <property type="match status" value="1"/>
</dbReference>
<reference evidence="5 6" key="1">
    <citation type="submission" date="2016-02" db="EMBL/GenBank/DDBJ databases">
        <authorList>
            <person name="Teng J.L."/>
            <person name="Tang Y."/>
            <person name="Huang Y."/>
            <person name="Guo F."/>
            <person name="Wei W."/>
            <person name="Chen J.H."/>
            <person name="Wong S.Y."/>
            <person name="Lau S.K."/>
            <person name="Woo P.C."/>
        </authorList>
    </citation>
    <scope>NUCLEOTIDE SEQUENCE [LARGE SCALE GENOMIC DNA]</scope>
    <source>
        <strain evidence="5 6">JCM 13375</strain>
    </source>
</reference>
<keyword evidence="2" id="KW-0378">Hydrolase</keyword>
<dbReference type="PROSITE" id="PS51257">
    <property type="entry name" value="PROKAR_LIPOPROTEIN"/>
    <property type="match status" value="1"/>
</dbReference>
<feature type="signal peptide" evidence="4">
    <location>
        <begin position="1"/>
        <end position="26"/>
    </location>
</feature>
<dbReference type="EMBL" id="LSRE01000002">
    <property type="protein sequence ID" value="KXP00828.1"/>
    <property type="molecule type" value="Genomic_DNA"/>
</dbReference>
<keyword evidence="1" id="KW-0540">Nuclease</keyword>
<dbReference type="InterPro" id="IPR000026">
    <property type="entry name" value="N1-like"/>
</dbReference>
<name>A0A137ZRL9_9ACTN</name>
<sequence length="155" mass="16134">MRRILALCAIAVLAVFGLVACGKSSAQPGATAAPVASSSTVKGSTVTAKPGPARSSAGAPSNSAVPQRVLATLARIDAGTWPPKDGSGTQGGRNFGNFENRLPKTDSKGKAAKYTEWDVNIKKSGRGRDAERIITGADGGAWYTLDHYETFTRIR</sequence>
<dbReference type="RefSeq" id="WP_068743567.1">
    <property type="nucleotide sequence ID" value="NZ_LSRE01000002.1"/>
</dbReference>
<comment type="caution">
    <text evidence="5">The sequence shown here is derived from an EMBL/GenBank/DDBJ whole genome shotgun (WGS) entry which is preliminary data.</text>
</comment>
<evidence type="ECO:0000256" key="4">
    <source>
        <dbReference type="SAM" id="SignalP"/>
    </source>
</evidence>
<keyword evidence="4" id="KW-0732">Signal</keyword>
<organism evidence="5 6">
    <name type="scientific">Tsukamurella pseudospumae</name>
    <dbReference type="NCBI Taxonomy" id="239498"/>
    <lineage>
        <taxon>Bacteria</taxon>
        <taxon>Bacillati</taxon>
        <taxon>Actinomycetota</taxon>
        <taxon>Actinomycetes</taxon>
        <taxon>Mycobacteriales</taxon>
        <taxon>Tsukamurellaceae</taxon>
        <taxon>Tsukamurella</taxon>
    </lineage>
</organism>
<feature type="chain" id="PRO_5046098416" evidence="4">
    <location>
        <begin position="27"/>
        <end position="155"/>
    </location>
</feature>
<dbReference type="SUPFAM" id="SSF53933">
    <property type="entry name" value="Microbial ribonucleases"/>
    <property type="match status" value="1"/>
</dbReference>
<proteinExistence type="predicted"/>
<keyword evidence="6" id="KW-1185">Reference proteome</keyword>